<dbReference type="CDD" id="cd00110">
    <property type="entry name" value="LamG"/>
    <property type="match status" value="1"/>
</dbReference>
<dbReference type="InterPro" id="IPR001791">
    <property type="entry name" value="Laminin_G"/>
</dbReference>
<feature type="domain" description="Laminin G" evidence="2">
    <location>
        <begin position="32"/>
        <end position="201"/>
    </location>
</feature>
<dbReference type="EMBL" id="CAJOBH010258354">
    <property type="protein sequence ID" value="CAF5151921.1"/>
    <property type="molecule type" value="Genomic_DNA"/>
</dbReference>
<dbReference type="SUPFAM" id="SSF49899">
    <property type="entry name" value="Concanavalin A-like lectins/glucanases"/>
    <property type="match status" value="1"/>
</dbReference>
<dbReference type="PROSITE" id="PS50025">
    <property type="entry name" value="LAM_G_DOMAIN"/>
    <property type="match status" value="1"/>
</dbReference>
<dbReference type="Proteomes" id="UP000681967">
    <property type="component" value="Unassembled WGS sequence"/>
</dbReference>
<dbReference type="InterPro" id="IPR013320">
    <property type="entry name" value="ConA-like_dom_sf"/>
</dbReference>
<gene>
    <name evidence="3" type="ORF">BYL167_LOCUS72452</name>
</gene>
<dbReference type="GO" id="GO:0016020">
    <property type="term" value="C:membrane"/>
    <property type="evidence" value="ECO:0007669"/>
    <property type="project" value="UniProtKB-SubCell"/>
</dbReference>
<evidence type="ECO:0000256" key="1">
    <source>
        <dbReference type="PROSITE-ProRule" id="PRU00122"/>
    </source>
</evidence>
<dbReference type="SMART" id="SM00282">
    <property type="entry name" value="LamG"/>
    <property type="match status" value="1"/>
</dbReference>
<organism evidence="3 4">
    <name type="scientific">Rotaria magnacalcarata</name>
    <dbReference type="NCBI Taxonomy" id="392030"/>
    <lineage>
        <taxon>Eukaryota</taxon>
        <taxon>Metazoa</taxon>
        <taxon>Spiralia</taxon>
        <taxon>Gnathifera</taxon>
        <taxon>Rotifera</taxon>
        <taxon>Eurotatoria</taxon>
        <taxon>Bdelloidea</taxon>
        <taxon>Philodinida</taxon>
        <taxon>Philodinidae</taxon>
        <taxon>Rotaria</taxon>
    </lineage>
</organism>
<dbReference type="InterPro" id="IPR050372">
    <property type="entry name" value="Neurexin-related_CASP"/>
</dbReference>
<protein>
    <recommendedName>
        <fullName evidence="2">Laminin G domain-containing protein</fullName>
    </recommendedName>
</protein>
<comment type="caution">
    <text evidence="3">The sequence shown here is derived from an EMBL/GenBank/DDBJ whole genome shotgun (WGS) entry which is preliminary data.</text>
</comment>
<dbReference type="PANTHER" id="PTHR15036:SF85">
    <property type="entry name" value="SP2353, ISOFORM A"/>
    <property type="match status" value="1"/>
</dbReference>
<evidence type="ECO:0000313" key="3">
    <source>
        <dbReference type="EMBL" id="CAF5151921.1"/>
    </source>
</evidence>
<evidence type="ECO:0000313" key="4">
    <source>
        <dbReference type="Proteomes" id="UP000681967"/>
    </source>
</evidence>
<sequence length="218" mass="25741">MGICLINDNSSYKCLCDETYFQGSNCQYERQTNEITFHGKEYVKYNLPGLISSSNEILTFEFKTNHYDGLLFQLMNSKIDVKLKRGQLSIEYRLNNSSFESSTKNLYLIDNQWHYVQIKRKYRQMTILIDQYYLEFENDHRIDQLFNFTQILIGGNNDLSVEKFYGCIKDISIVFNENLTIDFNQSLINFDEFNMVQNLNCKSLINPIRFLVSSSFIS</sequence>
<feature type="non-terminal residue" evidence="3">
    <location>
        <position position="218"/>
    </location>
</feature>
<accession>A0A8S3G682</accession>
<reference evidence="3" key="1">
    <citation type="submission" date="2021-02" db="EMBL/GenBank/DDBJ databases">
        <authorList>
            <person name="Nowell W R."/>
        </authorList>
    </citation>
    <scope>NUCLEOTIDE SEQUENCE</scope>
</reference>
<proteinExistence type="predicted"/>
<evidence type="ECO:0000259" key="2">
    <source>
        <dbReference type="PROSITE" id="PS50025"/>
    </source>
</evidence>
<dbReference type="Pfam" id="PF02210">
    <property type="entry name" value="Laminin_G_2"/>
    <property type="match status" value="1"/>
</dbReference>
<comment type="caution">
    <text evidence="1">Lacks conserved residue(s) required for the propagation of feature annotation.</text>
</comment>
<dbReference type="Gene3D" id="2.60.120.200">
    <property type="match status" value="1"/>
</dbReference>
<name>A0A8S3G682_9BILA</name>
<dbReference type="PANTHER" id="PTHR15036">
    <property type="entry name" value="PIKACHURIN-LIKE PROTEIN"/>
    <property type="match status" value="1"/>
</dbReference>
<dbReference type="AlphaFoldDB" id="A0A8S3G682"/>